<dbReference type="InterPro" id="IPR019741">
    <property type="entry name" value="Galactokinase_CS"/>
</dbReference>
<feature type="binding site" evidence="11">
    <location>
        <begin position="36"/>
        <end position="39"/>
    </location>
    <ligand>
        <name>substrate</name>
    </ligand>
</feature>
<evidence type="ECO:0000256" key="12">
    <source>
        <dbReference type="NCBIfam" id="TIGR00131"/>
    </source>
</evidence>
<dbReference type="AlphaFoldDB" id="A0A4R4E2Z3"/>
<feature type="domain" description="Galactokinase N-terminal" evidence="15">
    <location>
        <begin position="14"/>
        <end position="60"/>
    </location>
</feature>
<evidence type="ECO:0000256" key="4">
    <source>
        <dbReference type="ARBA" id="ARBA00022723"/>
    </source>
</evidence>
<evidence type="ECO:0000256" key="5">
    <source>
        <dbReference type="ARBA" id="ARBA00022741"/>
    </source>
</evidence>
<dbReference type="PANTHER" id="PTHR10457:SF7">
    <property type="entry name" value="GALACTOKINASE-RELATED"/>
    <property type="match status" value="1"/>
</dbReference>
<dbReference type="PROSITE" id="PS00627">
    <property type="entry name" value="GHMP_KINASES_ATP"/>
    <property type="match status" value="1"/>
</dbReference>
<evidence type="ECO:0000259" key="15">
    <source>
        <dbReference type="Pfam" id="PF10509"/>
    </source>
</evidence>
<feature type="binding site" evidence="11">
    <location>
        <position position="129"/>
    </location>
    <ligand>
        <name>Mg(2+)</name>
        <dbReference type="ChEBI" id="CHEBI:18420"/>
    </ligand>
</feature>
<keyword evidence="6 11" id="KW-0418">Kinase</keyword>
<feature type="active site" description="Proton acceptor" evidence="11">
    <location>
        <position position="173"/>
    </location>
</feature>
<dbReference type="OrthoDB" id="250531at2"/>
<comment type="catalytic activity">
    <reaction evidence="11">
        <text>alpha-D-galactose + ATP = alpha-D-galactose 1-phosphate + ADP + H(+)</text>
        <dbReference type="Rhea" id="RHEA:13553"/>
        <dbReference type="ChEBI" id="CHEBI:15378"/>
        <dbReference type="ChEBI" id="CHEBI:28061"/>
        <dbReference type="ChEBI" id="CHEBI:30616"/>
        <dbReference type="ChEBI" id="CHEBI:58336"/>
        <dbReference type="ChEBI" id="CHEBI:456216"/>
        <dbReference type="EC" id="2.7.1.6"/>
    </reaction>
</comment>
<dbReference type="SUPFAM" id="SSF55060">
    <property type="entry name" value="GHMP Kinase, C-terminal domain"/>
    <property type="match status" value="1"/>
</dbReference>
<dbReference type="FunFam" id="3.30.230.10:FF:000017">
    <property type="entry name" value="Galactokinase"/>
    <property type="match status" value="1"/>
</dbReference>
<evidence type="ECO:0000256" key="1">
    <source>
        <dbReference type="ARBA" id="ARBA00006566"/>
    </source>
</evidence>
<comment type="caution">
    <text evidence="16">The sequence shown here is derived from an EMBL/GenBank/DDBJ whole genome shotgun (WGS) entry which is preliminary data.</text>
</comment>
<evidence type="ECO:0000259" key="14">
    <source>
        <dbReference type="Pfam" id="PF08544"/>
    </source>
</evidence>
<dbReference type="SUPFAM" id="SSF54211">
    <property type="entry name" value="Ribosomal protein S5 domain 2-like"/>
    <property type="match status" value="1"/>
</dbReference>
<dbReference type="NCBIfam" id="TIGR00131">
    <property type="entry name" value="gal_kin"/>
    <property type="match status" value="1"/>
</dbReference>
<feature type="binding site" evidence="11">
    <location>
        <begin position="123"/>
        <end position="129"/>
    </location>
    <ligand>
        <name>ATP</name>
        <dbReference type="ChEBI" id="CHEBI:30616"/>
    </ligand>
</feature>
<evidence type="ECO:0000313" key="17">
    <source>
        <dbReference type="Proteomes" id="UP000295164"/>
    </source>
</evidence>
<dbReference type="InterPro" id="IPR019539">
    <property type="entry name" value="GalKase_N"/>
</dbReference>
<accession>A0A4R4E2Z3</accession>
<dbReference type="RefSeq" id="WP_131850904.1">
    <property type="nucleotide sequence ID" value="NZ_SKFH01000004.1"/>
</dbReference>
<dbReference type="FunFam" id="3.30.70.890:FF:000001">
    <property type="entry name" value="Galactokinase"/>
    <property type="match status" value="1"/>
</dbReference>
<evidence type="ECO:0000256" key="10">
    <source>
        <dbReference type="ARBA" id="ARBA00023277"/>
    </source>
</evidence>
<dbReference type="GO" id="GO:0005829">
    <property type="term" value="C:cytosol"/>
    <property type="evidence" value="ECO:0007669"/>
    <property type="project" value="TreeGrafter"/>
</dbReference>
<comment type="subcellular location">
    <subcellularLocation>
        <location evidence="11">Cytoplasm</location>
    </subcellularLocation>
</comment>
<dbReference type="InterPro" id="IPR006204">
    <property type="entry name" value="GHMP_kinase_N_dom"/>
</dbReference>
<evidence type="ECO:0000256" key="9">
    <source>
        <dbReference type="ARBA" id="ARBA00023144"/>
    </source>
</evidence>
<evidence type="ECO:0000256" key="11">
    <source>
        <dbReference type="HAMAP-Rule" id="MF_00246"/>
    </source>
</evidence>
<dbReference type="GO" id="GO:0004335">
    <property type="term" value="F:galactokinase activity"/>
    <property type="evidence" value="ECO:0007669"/>
    <property type="project" value="UniProtKB-UniRule"/>
</dbReference>
<feature type="domain" description="GHMP kinase N-terminal" evidence="13">
    <location>
        <begin position="93"/>
        <end position="181"/>
    </location>
</feature>
<keyword evidence="3 11" id="KW-0808">Transferase</keyword>
<feature type="binding site" evidence="11">
    <location>
        <position position="223"/>
    </location>
    <ligand>
        <name>substrate</name>
    </ligand>
</feature>
<feature type="domain" description="GHMP kinase C-terminal" evidence="14">
    <location>
        <begin position="286"/>
        <end position="360"/>
    </location>
</feature>
<evidence type="ECO:0000256" key="3">
    <source>
        <dbReference type="ARBA" id="ARBA00022679"/>
    </source>
</evidence>
<dbReference type="InterPro" id="IPR022963">
    <property type="entry name" value="Galactokinase_bac"/>
</dbReference>
<dbReference type="InterPro" id="IPR000705">
    <property type="entry name" value="Galactokinase"/>
</dbReference>
<evidence type="ECO:0000313" key="16">
    <source>
        <dbReference type="EMBL" id="TCZ73904.1"/>
    </source>
</evidence>
<dbReference type="Pfam" id="PF08544">
    <property type="entry name" value="GHMP_kinases_C"/>
    <property type="match status" value="1"/>
</dbReference>
<name>A0A4R4E2Z3_9BACT</name>
<dbReference type="InterPro" id="IPR036554">
    <property type="entry name" value="GHMP_kinase_C_sf"/>
</dbReference>
<keyword evidence="8 11" id="KW-0460">Magnesium</keyword>
<keyword evidence="4 11" id="KW-0479">Metal-binding</keyword>
<dbReference type="InterPro" id="IPR006206">
    <property type="entry name" value="Mevalonate/galactokinase"/>
</dbReference>
<evidence type="ECO:0000256" key="6">
    <source>
        <dbReference type="ARBA" id="ARBA00022777"/>
    </source>
</evidence>
<evidence type="ECO:0000259" key="13">
    <source>
        <dbReference type="Pfam" id="PF00288"/>
    </source>
</evidence>
<sequence>MNNSPIARKVASIYTEEWGAPTLIARSPGRINIIGEHTDYNEGYVLPAAIDKAVYVALARRNDDRIELRAVEFNDRFSTTLDTIAPRPGQWTNYILGVVAQFHKRGHRLGGFNLVIDGEVPFGAGLSSSAAVECATAFGLNELFEVGLPREELIYIAQKAEHEYAGVMCGIMDQFASAFGKAEHVVQLDCRSMDYRYVPCHLAGYKLLLLNTNVKHSLASSEYNVRRQQCEAGVSMVQERFPEVKSLRDVTMPMLQEVLQQQDELIYRRCKYVVEENERLLAACADLERGDLVELGMKLYRTHRGLSDEYEVSCKELDFLVNAVRENDAVLGARMMGGGFGGCTLNIVREDAIDALVAGLAPKYHEATGLELTPITVQIGDGSSLVRL</sequence>
<comment type="pathway">
    <text evidence="11">Carbohydrate metabolism; galactose metabolism.</text>
</comment>
<dbReference type="PANTHER" id="PTHR10457">
    <property type="entry name" value="MEVALONATE KINASE/GALACTOKINASE"/>
    <property type="match status" value="1"/>
</dbReference>
<keyword evidence="7 11" id="KW-0067">ATP-binding</keyword>
<evidence type="ECO:0000256" key="8">
    <source>
        <dbReference type="ARBA" id="ARBA00022842"/>
    </source>
</evidence>
<gene>
    <name evidence="11 16" type="primary">galK</name>
    <name evidence="16" type="ORF">E0486_04280</name>
</gene>
<dbReference type="PIRSF" id="PIRSF000530">
    <property type="entry name" value="Galactokinase"/>
    <property type="match status" value="1"/>
</dbReference>
<dbReference type="Pfam" id="PF00288">
    <property type="entry name" value="GHMP_kinases_N"/>
    <property type="match status" value="1"/>
</dbReference>
<keyword evidence="17" id="KW-1185">Reference proteome</keyword>
<dbReference type="InterPro" id="IPR006203">
    <property type="entry name" value="GHMP_knse_ATP-bd_CS"/>
</dbReference>
<dbReference type="Proteomes" id="UP000295164">
    <property type="component" value="Unassembled WGS sequence"/>
</dbReference>
<dbReference type="PRINTS" id="PR00959">
    <property type="entry name" value="MEVGALKINASE"/>
</dbReference>
<dbReference type="InterPro" id="IPR014721">
    <property type="entry name" value="Ribsml_uS5_D2-typ_fold_subgr"/>
</dbReference>
<dbReference type="EC" id="2.7.1.6" evidence="11 12"/>
<dbReference type="GO" id="GO:0006012">
    <property type="term" value="P:galactose metabolic process"/>
    <property type="evidence" value="ECO:0007669"/>
    <property type="project" value="UniProtKB-UniRule"/>
</dbReference>
<comment type="similarity">
    <text evidence="1 11">Belongs to the GHMP kinase family. GalK subfamily.</text>
</comment>
<proteinExistence type="inferred from homology"/>
<dbReference type="EMBL" id="SKFH01000004">
    <property type="protein sequence ID" value="TCZ73904.1"/>
    <property type="molecule type" value="Genomic_DNA"/>
</dbReference>
<dbReference type="GO" id="GO:0005524">
    <property type="term" value="F:ATP binding"/>
    <property type="evidence" value="ECO:0007669"/>
    <property type="project" value="UniProtKB-UniRule"/>
</dbReference>
<keyword evidence="5 11" id="KW-0547">Nucleotide-binding</keyword>
<feature type="site" description="Transition state stabilizer" evidence="11">
    <location>
        <position position="30"/>
    </location>
</feature>
<protein>
    <recommendedName>
        <fullName evidence="11 12">Galactokinase</fullName>
        <ecNumber evidence="11 12">2.7.1.6</ecNumber>
    </recommendedName>
    <alternativeName>
        <fullName evidence="11">Galactose kinase</fullName>
    </alternativeName>
</protein>
<comment type="function">
    <text evidence="11">Catalyzes the transfer of the gamma-phosphate of ATP to D-galactose to form alpha-D-galactose-1-phosphate (Gal-1-P).</text>
</comment>
<dbReference type="GO" id="GO:0000287">
    <property type="term" value="F:magnesium ion binding"/>
    <property type="evidence" value="ECO:0007669"/>
    <property type="project" value="UniProtKB-UniRule"/>
</dbReference>
<dbReference type="InterPro" id="IPR020568">
    <property type="entry name" value="Ribosomal_Su5_D2-typ_SF"/>
</dbReference>
<dbReference type="HAMAP" id="MF_00246">
    <property type="entry name" value="Galactokinase"/>
    <property type="match status" value="1"/>
</dbReference>
<dbReference type="PRINTS" id="PR00473">
    <property type="entry name" value="GALCTOKINASE"/>
</dbReference>
<dbReference type="Gene3D" id="3.30.70.890">
    <property type="entry name" value="GHMP kinase, C-terminal domain"/>
    <property type="match status" value="1"/>
</dbReference>
<organism evidence="16 17">
    <name type="scientific">Flaviaesturariibacter aridisoli</name>
    <dbReference type="NCBI Taxonomy" id="2545761"/>
    <lineage>
        <taxon>Bacteria</taxon>
        <taxon>Pseudomonadati</taxon>
        <taxon>Bacteroidota</taxon>
        <taxon>Chitinophagia</taxon>
        <taxon>Chitinophagales</taxon>
        <taxon>Chitinophagaceae</taxon>
        <taxon>Flaviaestuariibacter</taxon>
    </lineage>
</organism>
<reference evidence="16 17" key="1">
    <citation type="submission" date="2019-03" db="EMBL/GenBank/DDBJ databases">
        <authorList>
            <person name="Kim M.K.M."/>
        </authorList>
    </citation>
    <scope>NUCLEOTIDE SEQUENCE [LARGE SCALE GENOMIC DNA]</scope>
    <source>
        <strain evidence="16 17">17J68-15</strain>
    </source>
</reference>
<keyword evidence="9 11" id="KW-0299">Galactose metabolism</keyword>
<evidence type="ECO:0000256" key="7">
    <source>
        <dbReference type="ARBA" id="ARBA00022840"/>
    </source>
</evidence>
<evidence type="ECO:0000256" key="2">
    <source>
        <dbReference type="ARBA" id="ARBA00022490"/>
    </source>
</evidence>
<comment type="caution">
    <text evidence="11">Lacks conserved residue(s) required for the propagation of feature annotation.</text>
</comment>
<dbReference type="PROSITE" id="PS00106">
    <property type="entry name" value="GALACTOKINASE"/>
    <property type="match status" value="1"/>
</dbReference>
<dbReference type="UniPathway" id="UPA00214"/>
<keyword evidence="2 11" id="KW-0963">Cytoplasm</keyword>
<dbReference type="Pfam" id="PF10509">
    <property type="entry name" value="GalKase_gal_bdg"/>
    <property type="match status" value="1"/>
</dbReference>
<dbReference type="InterPro" id="IPR013750">
    <property type="entry name" value="GHMP_kinase_C_dom"/>
</dbReference>
<dbReference type="Gene3D" id="3.30.230.10">
    <property type="match status" value="1"/>
</dbReference>
<feature type="binding site" evidence="11">
    <location>
        <position position="161"/>
    </location>
    <ligand>
        <name>Mg(2+)</name>
        <dbReference type="ChEBI" id="CHEBI:18420"/>
    </ligand>
</feature>
<keyword evidence="10 11" id="KW-0119">Carbohydrate metabolism</keyword>